<comment type="caution">
    <text evidence="3">The sequence shown here is derived from an EMBL/GenBank/DDBJ whole genome shotgun (WGS) entry which is preliminary data.</text>
</comment>
<evidence type="ECO:0000313" key="4">
    <source>
        <dbReference type="Proteomes" id="UP000284908"/>
    </source>
</evidence>
<dbReference type="OrthoDB" id="6462367at2"/>
<reference evidence="3 4" key="1">
    <citation type="submission" date="2018-09" db="EMBL/GenBank/DDBJ databases">
        <authorList>
            <person name="Le Fleche-Mateos A."/>
        </authorList>
    </citation>
    <scope>NUCLEOTIDE SEQUENCE [LARGE SCALE GENOMIC DNA]</scope>
    <source>
        <strain evidence="3 4">DSM 27399</strain>
    </source>
</reference>
<feature type="region of interest" description="Disordered" evidence="1">
    <location>
        <begin position="1"/>
        <end position="21"/>
    </location>
</feature>
<keyword evidence="4" id="KW-1185">Reference proteome</keyword>
<evidence type="ECO:0000256" key="1">
    <source>
        <dbReference type="SAM" id="MobiDB-lite"/>
    </source>
</evidence>
<dbReference type="SUPFAM" id="SSF69047">
    <property type="entry name" value="Hypothetical protein YjbJ"/>
    <property type="match status" value="1"/>
</dbReference>
<dbReference type="InterPro" id="IPR036629">
    <property type="entry name" value="YjbJ_sf"/>
</dbReference>
<accession>A0A419N7S5</accession>
<evidence type="ECO:0000313" key="3">
    <source>
        <dbReference type="EMBL" id="RJT43351.1"/>
    </source>
</evidence>
<sequence>MSSHDIDADANHLADKLEDKGNQLAGEAQKQFGDFVDSPKHQIKGAARKYSAQASEVVSDVAEKIKENPLSGLIAAGAIGVVLGLLLGRK</sequence>
<dbReference type="EMBL" id="RAHH01000015">
    <property type="protein sequence ID" value="RJT43351.1"/>
    <property type="molecule type" value="Genomic_DNA"/>
</dbReference>
<organism evidence="3 4">
    <name type="scientific">Rahnella woolbedingensis</name>
    <dbReference type="NCBI Taxonomy" id="1510574"/>
    <lineage>
        <taxon>Bacteria</taxon>
        <taxon>Pseudomonadati</taxon>
        <taxon>Pseudomonadota</taxon>
        <taxon>Gammaproteobacteria</taxon>
        <taxon>Enterobacterales</taxon>
        <taxon>Yersiniaceae</taxon>
        <taxon>Rahnella</taxon>
    </lineage>
</organism>
<dbReference type="Gene3D" id="1.10.1470.10">
    <property type="entry name" value="YjbJ"/>
    <property type="match status" value="1"/>
</dbReference>
<dbReference type="RefSeq" id="WP_120133298.1">
    <property type="nucleotide sequence ID" value="NZ_RAHH01000015.1"/>
</dbReference>
<feature type="transmembrane region" description="Helical" evidence="2">
    <location>
        <begin position="70"/>
        <end position="88"/>
    </location>
</feature>
<name>A0A419N7S5_9GAMM</name>
<keyword evidence="2" id="KW-0472">Membrane</keyword>
<dbReference type="AlphaFoldDB" id="A0A419N7S5"/>
<keyword evidence="2" id="KW-1133">Transmembrane helix</keyword>
<keyword evidence="2" id="KW-0812">Transmembrane</keyword>
<dbReference type="Proteomes" id="UP000284908">
    <property type="component" value="Unassembled WGS sequence"/>
</dbReference>
<protein>
    <submittedName>
        <fullName evidence="3">DUF883 family protein</fullName>
    </submittedName>
</protein>
<proteinExistence type="predicted"/>
<evidence type="ECO:0000256" key="2">
    <source>
        <dbReference type="SAM" id="Phobius"/>
    </source>
</evidence>
<gene>
    <name evidence="3" type="ORF">D6C13_13770</name>
</gene>